<dbReference type="PATRIC" id="fig|176090.4.peg.824"/>
<dbReference type="AlphaFoldDB" id="A0A0A0DFB8"/>
<dbReference type="eggNOG" id="COG4758">
    <property type="taxonomic scope" value="Bacteria"/>
</dbReference>
<keyword evidence="4" id="KW-1185">Reference proteome</keyword>
<organism evidence="3 4">
    <name type="scientific">Streptococcus sinensis</name>
    <dbReference type="NCBI Taxonomy" id="176090"/>
    <lineage>
        <taxon>Bacteria</taxon>
        <taxon>Bacillati</taxon>
        <taxon>Bacillota</taxon>
        <taxon>Bacilli</taxon>
        <taxon>Lactobacillales</taxon>
        <taxon>Streptococcaceae</taxon>
        <taxon>Streptococcus</taxon>
    </lineage>
</organism>
<evidence type="ECO:0000256" key="1">
    <source>
        <dbReference type="SAM" id="Phobius"/>
    </source>
</evidence>
<dbReference type="Proteomes" id="UP000030019">
    <property type="component" value="Unassembled WGS sequence"/>
</dbReference>
<dbReference type="Pfam" id="PF22570">
    <property type="entry name" value="LiaF-TM"/>
    <property type="match status" value="1"/>
</dbReference>
<keyword evidence="1" id="KW-0812">Transmembrane</keyword>
<gene>
    <name evidence="3" type="ORF">SSIN_0831</name>
</gene>
<reference evidence="3 4" key="1">
    <citation type="submission" date="2014-06" db="EMBL/GenBank/DDBJ databases">
        <authorList>
            <person name="Teng J.L."/>
            <person name="Huang Y."/>
            <person name="Tse H."/>
            <person name="Lau S.K."/>
            <person name="Woo P.C."/>
        </authorList>
    </citation>
    <scope>NUCLEOTIDE SEQUENCE [LARGE SCALE GENOMIC DNA]</scope>
    <source>
        <strain evidence="3 4">HKU4</strain>
    </source>
</reference>
<dbReference type="InterPro" id="IPR054331">
    <property type="entry name" value="LiaF_TM"/>
</dbReference>
<dbReference type="STRING" id="176090.SSIN_0831"/>
<proteinExistence type="predicted"/>
<sequence>MKKTILGIGFLVLAGWVLLQGNFGIPIFNFNIWPLLLVGMFAYFALENFLERDFGTGLVMSMIALIIANSVYHFLAISTGTLVLGGILACIGLNMIFKPRKIWCYRHFSRKGLSTTEGEISFGSGTRYINSANFTYEKLDCTFGSASVYFDNATIVEESATFEVDLSFGSATLYIPSNWRVELNVDNAFGTVVNPHNVNEKDKTLYIRGDIAFGTLKIVYI</sequence>
<accession>A0A0A0DFB8</accession>
<feature type="transmembrane region" description="Helical" evidence="1">
    <location>
        <begin position="58"/>
        <end position="75"/>
    </location>
</feature>
<dbReference type="RefSeq" id="WP_037616096.1">
    <property type="nucleotide sequence ID" value="NZ_JASKOR010000017.1"/>
</dbReference>
<keyword evidence="1" id="KW-0472">Membrane</keyword>
<protein>
    <submittedName>
        <fullName evidence="3">Membrane protein</fullName>
    </submittedName>
</protein>
<evidence type="ECO:0000313" key="3">
    <source>
        <dbReference type="EMBL" id="KGM37386.1"/>
    </source>
</evidence>
<evidence type="ECO:0000313" key="4">
    <source>
        <dbReference type="Proteomes" id="UP000030019"/>
    </source>
</evidence>
<keyword evidence="1" id="KW-1133">Transmembrane helix</keyword>
<comment type="caution">
    <text evidence="3">The sequence shown here is derived from an EMBL/GenBank/DDBJ whole genome shotgun (WGS) entry which is preliminary data.</text>
</comment>
<evidence type="ECO:0000259" key="2">
    <source>
        <dbReference type="Pfam" id="PF22570"/>
    </source>
</evidence>
<name>A0A0A0DFB8_9STRE</name>
<feature type="transmembrane region" description="Helical" evidence="1">
    <location>
        <begin position="81"/>
        <end position="97"/>
    </location>
</feature>
<feature type="transmembrane region" description="Helical" evidence="1">
    <location>
        <begin position="30"/>
        <end position="46"/>
    </location>
</feature>
<dbReference type="EMBL" id="JPEN01000055">
    <property type="protein sequence ID" value="KGM37386.1"/>
    <property type="molecule type" value="Genomic_DNA"/>
</dbReference>
<feature type="domain" description="LiaF transmembrane" evidence="2">
    <location>
        <begin position="10"/>
        <end position="101"/>
    </location>
</feature>